<reference evidence="9" key="1">
    <citation type="submission" date="2023-08" db="EMBL/GenBank/DDBJ databases">
        <authorList>
            <person name="Alioto T."/>
            <person name="Alioto T."/>
            <person name="Gomez Garrido J."/>
        </authorList>
    </citation>
    <scope>NUCLEOTIDE SEQUENCE</scope>
</reference>
<protein>
    <submittedName>
        <fullName evidence="9">C-C motif chemokine 22-like isoform X2</fullName>
    </submittedName>
</protein>
<evidence type="ECO:0000256" key="1">
    <source>
        <dbReference type="ARBA" id="ARBA00004613"/>
    </source>
</evidence>
<dbReference type="GO" id="GO:0006955">
    <property type="term" value="P:immune response"/>
    <property type="evidence" value="ECO:0007669"/>
    <property type="project" value="InterPro"/>
</dbReference>
<dbReference type="InterPro" id="IPR039809">
    <property type="entry name" value="Chemokine_b/g/d"/>
</dbReference>
<dbReference type="Gene3D" id="2.40.50.40">
    <property type="match status" value="1"/>
</dbReference>
<evidence type="ECO:0000256" key="2">
    <source>
        <dbReference type="ARBA" id="ARBA00022500"/>
    </source>
</evidence>
<keyword evidence="4" id="KW-0964">Secreted</keyword>
<dbReference type="Pfam" id="PF00048">
    <property type="entry name" value="IL8"/>
    <property type="match status" value="1"/>
</dbReference>
<keyword evidence="2" id="KW-0145">Chemotaxis</keyword>
<comment type="subcellular location">
    <subcellularLocation>
        <location evidence="1">Secreted</location>
    </subcellularLocation>
</comment>
<feature type="compositionally biased region" description="Polar residues" evidence="7">
    <location>
        <begin position="179"/>
        <end position="198"/>
    </location>
</feature>
<dbReference type="SUPFAM" id="SSF54117">
    <property type="entry name" value="Interleukin 8-like chemokines"/>
    <property type="match status" value="1"/>
</dbReference>
<accession>A0AAV1EN50</accession>
<feature type="compositionally biased region" description="Basic and acidic residues" evidence="7">
    <location>
        <begin position="44"/>
        <end position="54"/>
    </location>
</feature>
<evidence type="ECO:0000256" key="6">
    <source>
        <dbReference type="ARBA" id="ARBA00023198"/>
    </source>
</evidence>
<dbReference type="InterPro" id="IPR001811">
    <property type="entry name" value="Chemokine_IL8-like_dom"/>
</dbReference>
<gene>
    <name evidence="9" type="ORF">XNOV1_A008478</name>
</gene>
<dbReference type="InterPro" id="IPR036048">
    <property type="entry name" value="Interleukin_8-like_sf"/>
</dbReference>
<feature type="region of interest" description="Disordered" evidence="7">
    <location>
        <begin position="171"/>
        <end position="198"/>
    </location>
</feature>
<evidence type="ECO:0000259" key="8">
    <source>
        <dbReference type="SMART" id="SM00199"/>
    </source>
</evidence>
<evidence type="ECO:0000256" key="4">
    <source>
        <dbReference type="ARBA" id="ARBA00022525"/>
    </source>
</evidence>
<feature type="region of interest" description="Disordered" evidence="7">
    <location>
        <begin position="1"/>
        <end position="62"/>
    </location>
</feature>
<keyword evidence="5" id="KW-0732">Signal</keyword>
<evidence type="ECO:0000256" key="7">
    <source>
        <dbReference type="SAM" id="MobiDB-lite"/>
    </source>
</evidence>
<keyword evidence="10" id="KW-1185">Reference proteome</keyword>
<feature type="domain" description="Chemokine interleukin-8-like" evidence="8">
    <location>
        <begin position="110"/>
        <end position="168"/>
    </location>
</feature>
<keyword evidence="3" id="KW-0202">Cytokine</keyword>
<evidence type="ECO:0000313" key="9">
    <source>
        <dbReference type="EMBL" id="CAJ1050099.1"/>
    </source>
</evidence>
<keyword evidence="6" id="KW-0395">Inflammatory response</keyword>
<dbReference type="GO" id="GO:0005615">
    <property type="term" value="C:extracellular space"/>
    <property type="evidence" value="ECO:0007669"/>
    <property type="project" value="UniProtKB-KW"/>
</dbReference>
<evidence type="ECO:0000256" key="3">
    <source>
        <dbReference type="ARBA" id="ARBA00022514"/>
    </source>
</evidence>
<dbReference type="Proteomes" id="UP001178508">
    <property type="component" value="Chromosome 1"/>
</dbReference>
<dbReference type="PANTHER" id="PTHR12015:SF111">
    <property type="entry name" value="C-C MOTIF CHEMOKINE 17"/>
    <property type="match status" value="1"/>
</dbReference>
<evidence type="ECO:0000313" key="10">
    <source>
        <dbReference type="Proteomes" id="UP001178508"/>
    </source>
</evidence>
<dbReference type="SMART" id="SM00199">
    <property type="entry name" value="SCY"/>
    <property type="match status" value="1"/>
</dbReference>
<evidence type="ECO:0000256" key="5">
    <source>
        <dbReference type="ARBA" id="ARBA00022729"/>
    </source>
</evidence>
<proteinExistence type="predicted"/>
<dbReference type="AlphaFoldDB" id="A0AAV1EN50"/>
<sequence>MSAQTDFRPVRVFSNGPQSRGDGGPPDGFSVREFPEELFMFPLMRREQPSHPDPDPDPDLVLKKIKGSQTESDHPSPGNMRTLLALLILTLICIQHHSAAVPTGVKLTNEKSCCGHLKDVKVPVKLLKTVEETPKDCSLHAIIVTTVCDRQICIDPRSDYAKRLEKLWPTHSQKPKSACHTTELPQGGVSRNQTTARP</sequence>
<dbReference type="EMBL" id="OY660864">
    <property type="protein sequence ID" value="CAJ1050099.1"/>
    <property type="molecule type" value="Genomic_DNA"/>
</dbReference>
<dbReference type="GO" id="GO:0006954">
    <property type="term" value="P:inflammatory response"/>
    <property type="evidence" value="ECO:0007669"/>
    <property type="project" value="UniProtKB-KW"/>
</dbReference>
<organism evidence="9 10">
    <name type="scientific">Xyrichtys novacula</name>
    <name type="common">Pearly razorfish</name>
    <name type="synonym">Hemipteronotus novacula</name>
    <dbReference type="NCBI Taxonomy" id="13765"/>
    <lineage>
        <taxon>Eukaryota</taxon>
        <taxon>Metazoa</taxon>
        <taxon>Chordata</taxon>
        <taxon>Craniata</taxon>
        <taxon>Vertebrata</taxon>
        <taxon>Euteleostomi</taxon>
        <taxon>Actinopterygii</taxon>
        <taxon>Neopterygii</taxon>
        <taxon>Teleostei</taxon>
        <taxon>Neoteleostei</taxon>
        <taxon>Acanthomorphata</taxon>
        <taxon>Eupercaria</taxon>
        <taxon>Labriformes</taxon>
        <taxon>Labridae</taxon>
        <taxon>Xyrichtys</taxon>
    </lineage>
</organism>
<dbReference type="GO" id="GO:0008009">
    <property type="term" value="F:chemokine activity"/>
    <property type="evidence" value="ECO:0007669"/>
    <property type="project" value="InterPro"/>
</dbReference>
<dbReference type="PANTHER" id="PTHR12015">
    <property type="entry name" value="SMALL INDUCIBLE CYTOKINE A"/>
    <property type="match status" value="1"/>
</dbReference>
<name>A0AAV1EN50_XYRNO</name>